<protein>
    <submittedName>
        <fullName evidence="2">Uncharacterized protein</fullName>
    </submittedName>
</protein>
<comment type="caution">
    <text evidence="2">The sequence shown here is derived from an EMBL/GenBank/DDBJ whole genome shotgun (WGS) entry which is preliminary data.</text>
</comment>
<feature type="region of interest" description="Disordered" evidence="1">
    <location>
        <begin position="25"/>
        <end position="175"/>
    </location>
</feature>
<keyword evidence="3" id="KW-1185">Reference proteome</keyword>
<dbReference type="AlphaFoldDB" id="A0AAV9RS55"/>
<dbReference type="EMBL" id="JAHHUM010001457">
    <property type="protein sequence ID" value="KAK5611888.1"/>
    <property type="molecule type" value="Genomic_DNA"/>
</dbReference>
<gene>
    <name evidence="2" type="ORF">CRENBAI_007104</name>
</gene>
<dbReference type="Proteomes" id="UP001311232">
    <property type="component" value="Unassembled WGS sequence"/>
</dbReference>
<organism evidence="2 3">
    <name type="scientific">Crenichthys baileyi</name>
    <name type="common">White River springfish</name>
    <dbReference type="NCBI Taxonomy" id="28760"/>
    <lineage>
        <taxon>Eukaryota</taxon>
        <taxon>Metazoa</taxon>
        <taxon>Chordata</taxon>
        <taxon>Craniata</taxon>
        <taxon>Vertebrata</taxon>
        <taxon>Euteleostomi</taxon>
        <taxon>Actinopterygii</taxon>
        <taxon>Neopterygii</taxon>
        <taxon>Teleostei</taxon>
        <taxon>Neoteleostei</taxon>
        <taxon>Acanthomorphata</taxon>
        <taxon>Ovalentaria</taxon>
        <taxon>Atherinomorphae</taxon>
        <taxon>Cyprinodontiformes</taxon>
        <taxon>Goodeidae</taxon>
        <taxon>Crenichthys</taxon>
    </lineage>
</organism>
<reference evidence="2 3" key="1">
    <citation type="submission" date="2021-06" db="EMBL/GenBank/DDBJ databases">
        <authorList>
            <person name="Palmer J.M."/>
        </authorList>
    </citation>
    <scope>NUCLEOTIDE SEQUENCE [LARGE SCALE GENOMIC DNA]</scope>
    <source>
        <strain evidence="2 3">MEX-2019</strain>
        <tissue evidence="2">Muscle</tissue>
    </source>
</reference>
<accession>A0AAV9RS55</accession>
<feature type="compositionally biased region" description="Basic and acidic residues" evidence="1">
    <location>
        <begin position="65"/>
        <end position="74"/>
    </location>
</feature>
<feature type="compositionally biased region" description="Polar residues" evidence="1">
    <location>
        <begin position="51"/>
        <end position="61"/>
    </location>
</feature>
<evidence type="ECO:0000313" key="2">
    <source>
        <dbReference type="EMBL" id="KAK5611888.1"/>
    </source>
</evidence>
<proteinExistence type="predicted"/>
<name>A0AAV9RS55_9TELE</name>
<evidence type="ECO:0000313" key="3">
    <source>
        <dbReference type="Proteomes" id="UP001311232"/>
    </source>
</evidence>
<sequence>MMNLHEHLRVHHLAEYAMLSLAYSRPTEPGAPGKQPPGVSRHTPKHPAPDTKNQQYASGQRHQPHGRECGREEVQVPIPQRGNQPPDPGGGPLYSSVDTGKPPKHQPRLVLALPEPEQPWHRPRPQPPMTPVPIWREGNEQKRNLPDPNDSAPGQSSPNPPVNPNLNPMSSPPTP</sequence>
<evidence type="ECO:0000256" key="1">
    <source>
        <dbReference type="SAM" id="MobiDB-lite"/>
    </source>
</evidence>